<dbReference type="GO" id="GO:0008171">
    <property type="term" value="F:O-methyltransferase activity"/>
    <property type="evidence" value="ECO:0007669"/>
    <property type="project" value="InterPro"/>
</dbReference>
<dbReference type="GO" id="GO:0032259">
    <property type="term" value="P:methylation"/>
    <property type="evidence" value="ECO:0007669"/>
    <property type="project" value="UniProtKB-KW"/>
</dbReference>
<dbReference type="Proteomes" id="UP000033647">
    <property type="component" value="Unassembled WGS sequence"/>
</dbReference>
<evidence type="ECO:0000256" key="2">
    <source>
        <dbReference type="ARBA" id="ARBA00022679"/>
    </source>
</evidence>
<dbReference type="OrthoDB" id="3631985at2759"/>
<dbReference type="Gene3D" id="3.40.50.150">
    <property type="entry name" value="Vaccinia Virus protein VP39"/>
    <property type="match status" value="1"/>
</dbReference>
<dbReference type="InterPro" id="IPR029063">
    <property type="entry name" value="SAM-dependent_MTases_sf"/>
</dbReference>
<sequence>MASPSSNISVLSKVIAEKTKIIDDYIRENHLPPLSFDGSSQPPDFPPEIEAVRLQLRDATTELSELAAGPRLVLEQVFTNVPAADVVLRFDVFNLVPDDQTGVTYESLSTRTGVEESALRRVLQHLVTHRLFTEDRGRLKHNAVSRLLIQEPGLTEALRWIVELGESRPMNFIGQALERFPRADELNETAAALALTPRDVQQRVAAGDADARLWTFYEFTASSPKRTQQFAGGLKKVEGLSPHSLKHVVEGYTWGALPPGSTVVDVGGGFGDSARAVIDKFAHLRFVVQDRKEVIEAVDAAEDADHASSGIEFAIHDVFEPQPDRGAALYLLRLVLHNWPDKHAIRILRALIPALKKGTRVLVMDAIMPPLGSLPNVQERRLRNQDLGMLALFNAGDREEAKYRELFAKADQRFRVKGVSTPEGSALSFVEAVWEG</sequence>
<dbReference type="InterPro" id="IPR036390">
    <property type="entry name" value="WH_DNA-bd_sf"/>
</dbReference>
<dbReference type="EMBL" id="LAFY01001043">
    <property type="protein sequence ID" value="KJX95749.1"/>
    <property type="molecule type" value="Genomic_DNA"/>
</dbReference>
<keyword evidence="6" id="KW-1185">Reference proteome</keyword>
<dbReference type="PROSITE" id="PS51683">
    <property type="entry name" value="SAM_OMT_II"/>
    <property type="match status" value="1"/>
</dbReference>
<accession>A0A0F4GEJ0</accession>
<dbReference type="PANTHER" id="PTHR43712">
    <property type="entry name" value="PUTATIVE (AFU_ORTHOLOGUE AFUA_4G14580)-RELATED"/>
    <property type="match status" value="1"/>
</dbReference>
<evidence type="ECO:0000313" key="5">
    <source>
        <dbReference type="EMBL" id="KJX95749.1"/>
    </source>
</evidence>
<dbReference type="InterPro" id="IPR001077">
    <property type="entry name" value="COMT_C"/>
</dbReference>
<evidence type="ECO:0000313" key="6">
    <source>
        <dbReference type="Proteomes" id="UP000033647"/>
    </source>
</evidence>
<dbReference type="Pfam" id="PF00891">
    <property type="entry name" value="Methyltransf_2"/>
    <property type="match status" value="1"/>
</dbReference>
<dbReference type="PANTHER" id="PTHR43712:SF12">
    <property type="entry name" value="STERIGMATOCYSTIN 8-O-METHYLTRANSFERASE"/>
    <property type="match status" value="1"/>
</dbReference>
<proteinExistence type="predicted"/>
<evidence type="ECO:0000256" key="3">
    <source>
        <dbReference type="ARBA" id="ARBA00022691"/>
    </source>
</evidence>
<dbReference type="InterPro" id="IPR016461">
    <property type="entry name" value="COMT-like"/>
</dbReference>
<comment type="caution">
    <text evidence="5">The sequence shown here is derived from an EMBL/GenBank/DDBJ whole genome shotgun (WGS) entry which is preliminary data.</text>
</comment>
<gene>
    <name evidence="5" type="ORF">TI39_contig1052g00007</name>
</gene>
<evidence type="ECO:0000256" key="1">
    <source>
        <dbReference type="ARBA" id="ARBA00022603"/>
    </source>
</evidence>
<dbReference type="AlphaFoldDB" id="A0A0F4GEJ0"/>
<keyword evidence="1 5" id="KW-0489">Methyltransferase</keyword>
<name>A0A0F4GEJ0_9PEZI</name>
<dbReference type="SUPFAM" id="SSF46785">
    <property type="entry name" value="Winged helix' DNA-binding domain"/>
    <property type="match status" value="1"/>
</dbReference>
<dbReference type="Gene3D" id="1.10.10.10">
    <property type="entry name" value="Winged helix-like DNA-binding domain superfamily/Winged helix DNA-binding domain"/>
    <property type="match status" value="1"/>
</dbReference>
<feature type="domain" description="O-methyltransferase C-terminal" evidence="4">
    <location>
        <begin position="216"/>
        <end position="410"/>
    </location>
</feature>
<keyword evidence="2 5" id="KW-0808">Transferase</keyword>
<evidence type="ECO:0000259" key="4">
    <source>
        <dbReference type="Pfam" id="PF00891"/>
    </source>
</evidence>
<keyword evidence="3" id="KW-0949">S-adenosyl-L-methionine</keyword>
<dbReference type="InterPro" id="IPR036388">
    <property type="entry name" value="WH-like_DNA-bd_sf"/>
</dbReference>
<organism evidence="5 6">
    <name type="scientific">Zymoseptoria brevis</name>
    <dbReference type="NCBI Taxonomy" id="1047168"/>
    <lineage>
        <taxon>Eukaryota</taxon>
        <taxon>Fungi</taxon>
        <taxon>Dikarya</taxon>
        <taxon>Ascomycota</taxon>
        <taxon>Pezizomycotina</taxon>
        <taxon>Dothideomycetes</taxon>
        <taxon>Dothideomycetidae</taxon>
        <taxon>Mycosphaerellales</taxon>
        <taxon>Mycosphaerellaceae</taxon>
        <taxon>Zymoseptoria</taxon>
    </lineage>
</organism>
<protein>
    <submittedName>
        <fullName evidence="5">O-methyltransferase like protein</fullName>
    </submittedName>
</protein>
<reference evidence="5 6" key="1">
    <citation type="submission" date="2015-03" db="EMBL/GenBank/DDBJ databases">
        <title>RNA-seq based gene annotation and comparative genomics of four Zymoseptoria species reveal species-specific pathogenicity related genes and transposable element activity.</title>
        <authorList>
            <person name="Grandaubert J."/>
            <person name="Bhattacharyya A."/>
            <person name="Stukenbrock E.H."/>
        </authorList>
    </citation>
    <scope>NUCLEOTIDE SEQUENCE [LARGE SCALE GENOMIC DNA]</scope>
    <source>
        <strain evidence="5 6">Zb18110</strain>
    </source>
</reference>
<dbReference type="SUPFAM" id="SSF53335">
    <property type="entry name" value="S-adenosyl-L-methionine-dependent methyltransferases"/>
    <property type="match status" value="1"/>
</dbReference>